<sequence>MHKIVQKFLLISIFTKAKLKNALTRIFMNKTNPKTSQQHKRLEKLPNYVFVVKNYKISNLEPGDHIYFSNGIIFNHAIYADAQAQTCVYFDRASHLICETHITNFCAQLRNLRVYDYGRIACVSREQIIKNIYHFVGTRFFIGCYLRSSSFAFAYKCRINRYTNDIIFQRNKVNQKSTGKAFSSNYYFGKKKRKKNKKQDKNTVGIFFVQGNDFSYNKLILLVNKNPKNSTFLFIKHHYFYFLDQRKRVFMVALETMANVICCDQHIQSNISLTSRSRQISAEDTTLSKFRAECIKNYVISEEAAEQIYENSWSVQKQHIERDDSTSLAKGPIPTTPSCVFNEVVVDSAGDSLTPLYPSQLKTAKESQIALIAATHYNNISDL</sequence>
<organism evidence="1 2">
    <name type="scientific">Reticulomyxa filosa</name>
    <dbReference type="NCBI Taxonomy" id="46433"/>
    <lineage>
        <taxon>Eukaryota</taxon>
        <taxon>Sar</taxon>
        <taxon>Rhizaria</taxon>
        <taxon>Retaria</taxon>
        <taxon>Foraminifera</taxon>
        <taxon>Monothalamids</taxon>
        <taxon>Reticulomyxidae</taxon>
        <taxon>Reticulomyxa</taxon>
    </lineage>
</organism>
<dbReference type="EMBL" id="ASPP01006999">
    <property type="protein sequence ID" value="ETO27851.1"/>
    <property type="molecule type" value="Genomic_DNA"/>
</dbReference>
<reference evidence="1 2" key="1">
    <citation type="journal article" date="2013" name="Curr. Biol.">
        <title>The Genome of the Foraminiferan Reticulomyxa filosa.</title>
        <authorList>
            <person name="Glockner G."/>
            <person name="Hulsmann N."/>
            <person name="Schleicher M."/>
            <person name="Noegel A.A."/>
            <person name="Eichinger L."/>
            <person name="Gallinger C."/>
            <person name="Pawlowski J."/>
            <person name="Sierra R."/>
            <person name="Euteneuer U."/>
            <person name="Pillet L."/>
            <person name="Moustafa A."/>
            <person name="Platzer M."/>
            <person name="Groth M."/>
            <person name="Szafranski K."/>
            <person name="Schliwa M."/>
        </authorList>
    </citation>
    <scope>NUCLEOTIDE SEQUENCE [LARGE SCALE GENOMIC DNA]</scope>
</reference>
<evidence type="ECO:0000313" key="1">
    <source>
        <dbReference type="EMBL" id="ETO27851.1"/>
    </source>
</evidence>
<comment type="caution">
    <text evidence="1">The sequence shown here is derived from an EMBL/GenBank/DDBJ whole genome shotgun (WGS) entry which is preliminary data.</text>
</comment>
<accession>X6NPA5</accession>
<proteinExistence type="predicted"/>
<keyword evidence="2" id="KW-1185">Reference proteome</keyword>
<evidence type="ECO:0000313" key="2">
    <source>
        <dbReference type="Proteomes" id="UP000023152"/>
    </source>
</evidence>
<dbReference type="Proteomes" id="UP000023152">
    <property type="component" value="Unassembled WGS sequence"/>
</dbReference>
<protein>
    <submittedName>
        <fullName evidence="1">Uncharacterized protein</fullName>
    </submittedName>
</protein>
<gene>
    <name evidence="1" type="ORF">RFI_09283</name>
</gene>
<dbReference type="AlphaFoldDB" id="X6NPA5"/>
<name>X6NPA5_RETFI</name>